<evidence type="ECO:0000256" key="6">
    <source>
        <dbReference type="ARBA" id="ARBA00022917"/>
    </source>
</evidence>
<dbReference type="GO" id="GO:0005524">
    <property type="term" value="F:ATP binding"/>
    <property type="evidence" value="ECO:0007669"/>
    <property type="project" value="UniProtKB-UniRule"/>
</dbReference>
<evidence type="ECO:0000256" key="7">
    <source>
        <dbReference type="ARBA" id="ARBA00023146"/>
    </source>
</evidence>
<dbReference type="FunFam" id="1.10.730.10:FF:000011">
    <property type="entry name" value="Leucine--tRNA ligase chloroplastic/mitochondrial"/>
    <property type="match status" value="1"/>
</dbReference>
<keyword evidence="7 9" id="KW-0030">Aminoacyl-tRNA synthetase</keyword>
<dbReference type="InterPro" id="IPR002302">
    <property type="entry name" value="Leu-tRNA-ligase"/>
</dbReference>
<feature type="binding site" evidence="9">
    <location>
        <position position="627"/>
    </location>
    <ligand>
        <name>ATP</name>
        <dbReference type="ChEBI" id="CHEBI:30616"/>
    </ligand>
</feature>
<organism evidence="15 16">
    <name type="scientific">Prochlorococcus marinus XMU1408</name>
    <dbReference type="NCBI Taxonomy" id="2213228"/>
    <lineage>
        <taxon>Bacteria</taxon>
        <taxon>Bacillati</taxon>
        <taxon>Cyanobacteriota</taxon>
        <taxon>Cyanophyceae</taxon>
        <taxon>Synechococcales</taxon>
        <taxon>Prochlorococcaceae</taxon>
        <taxon>Prochlorococcus</taxon>
    </lineage>
</organism>
<dbReference type="InterPro" id="IPR013155">
    <property type="entry name" value="M/V/L/I-tRNA-synth_anticd-bd"/>
</dbReference>
<dbReference type="SUPFAM" id="SSF50677">
    <property type="entry name" value="ValRS/IleRS/LeuRS editing domain"/>
    <property type="match status" value="1"/>
</dbReference>
<dbReference type="InterPro" id="IPR014729">
    <property type="entry name" value="Rossmann-like_a/b/a_fold"/>
</dbReference>
<dbReference type="Pfam" id="PF08264">
    <property type="entry name" value="Anticodon_1"/>
    <property type="match status" value="1"/>
</dbReference>
<dbReference type="PANTHER" id="PTHR43740:SF2">
    <property type="entry name" value="LEUCINE--TRNA LIGASE, MITOCHONDRIAL"/>
    <property type="match status" value="1"/>
</dbReference>
<dbReference type="InterPro" id="IPR025709">
    <property type="entry name" value="Leu_tRNA-synth_edit"/>
</dbReference>
<dbReference type="NCBIfam" id="TIGR00396">
    <property type="entry name" value="leuS_bact"/>
    <property type="match status" value="1"/>
</dbReference>
<keyword evidence="3 9" id="KW-0436">Ligase</keyword>
<sequence>MNNTTSEIIDQRYEPRVVEAYWQKEWENLGLYKTRTDVNKDNTFYALSMFPYPSGSLHMGHVRNYVITDVLARYKRMQGYNVLHPMGWDAFGLPAENAAIERETSPSNWTDKNISQMKDQLDRLGLSIDWSKEVTTCKEDYYKWTQYIFNQLHKNNLAYQKKATVNWDPIDQTVLANEQVDADGKSWRSGAKVEKKELNQWFLRITSFAEDLNKDLIKLKDWPERVKVMQENWIGKSIGAEITFDIKNNPQKVVAFTTRIDTVYGVSYLVLASNHPLIDKLISTKDIDQLKEFRKTQEKLSDLERNSDSRKKLGMYLGVNAVNPANNKEIPIWIGDYVIMEYGTGAVMGVPAHDSRDYQFAKSYNLPINYVIKPNNNEDDSYLNAEYVHKGIMINSDRFNGIESDFAKTQILEFGSNANWAKPKVTYKLRDWLISRQRYWGCPIPIINCKKCGQVRVPDKDLPVTLPIDIKLTGKGKSPLTTKLEWINTCCPKCGNAAKRETDTMDTFMCSSWYFLRYINPSNDEIPFLKSEIDKWLPVKQYVGGIEHAILHLLYSRFLTKALKSCGLINIDEPFKKLLTQGMVQATTFKNPNTNKYFSKEQIKDINDPRDPVTGENIEIIYEKMSKSKYNGVDPSVVIDKYGADTARMFILFKAPPEKDLEWDDSDVEGQYRFIQRLWKFVINTLDLTKSNSRLKIETEKAKDEEALRLINIAIKEITDDLDNLQFNTAISELMKAVNGLNSIVNYCSNETLNEVISILVKITSPFSPHIAEELWKTIGNTQSIHLQMWPNFDPGAIEEDTFKLMIQINGKVRGSIDASKNLSKEKLEAIAIKSDAALKWMNGQEPKRIIVVPNKLVNIVI</sequence>
<dbReference type="FunFam" id="3.40.50.620:FF:000100">
    <property type="entry name" value="probable leucine--tRNA ligase, mitochondrial"/>
    <property type="match status" value="1"/>
</dbReference>
<evidence type="ECO:0000256" key="10">
    <source>
        <dbReference type="RuleBase" id="RU363035"/>
    </source>
</evidence>
<evidence type="ECO:0000259" key="14">
    <source>
        <dbReference type="Pfam" id="PF13603"/>
    </source>
</evidence>
<dbReference type="PROSITE" id="PS00178">
    <property type="entry name" value="AA_TRNA_LIGASE_I"/>
    <property type="match status" value="1"/>
</dbReference>
<keyword evidence="5 9" id="KW-0067">ATP-binding</keyword>
<feature type="short sequence motif" description="'HIGH' region" evidence="9">
    <location>
        <begin position="51"/>
        <end position="61"/>
    </location>
</feature>
<evidence type="ECO:0000256" key="1">
    <source>
        <dbReference type="ARBA" id="ARBA00005594"/>
    </source>
</evidence>
<dbReference type="GO" id="GO:0005829">
    <property type="term" value="C:cytosol"/>
    <property type="evidence" value="ECO:0007669"/>
    <property type="project" value="TreeGrafter"/>
</dbReference>
<evidence type="ECO:0000256" key="2">
    <source>
        <dbReference type="ARBA" id="ARBA00022490"/>
    </source>
</evidence>
<dbReference type="InterPro" id="IPR015413">
    <property type="entry name" value="Methionyl/Leucyl_tRNA_Synth"/>
</dbReference>
<dbReference type="GO" id="GO:0002161">
    <property type="term" value="F:aminoacyl-tRNA deacylase activity"/>
    <property type="evidence" value="ECO:0007669"/>
    <property type="project" value="InterPro"/>
</dbReference>
<gene>
    <name evidence="9" type="primary">leuS</name>
    <name evidence="15" type="ORF">DNJ73_04870</name>
</gene>
<evidence type="ECO:0000259" key="13">
    <source>
        <dbReference type="Pfam" id="PF09334"/>
    </source>
</evidence>
<dbReference type="RefSeq" id="WP_158466573.1">
    <property type="nucleotide sequence ID" value="NZ_QJUE01000002.1"/>
</dbReference>
<proteinExistence type="inferred from homology"/>
<dbReference type="PRINTS" id="PR00985">
    <property type="entry name" value="TRNASYNTHLEU"/>
</dbReference>
<keyword evidence="4 9" id="KW-0547">Nucleotide-binding</keyword>
<evidence type="ECO:0000313" key="16">
    <source>
        <dbReference type="Proteomes" id="UP000247807"/>
    </source>
</evidence>
<dbReference type="GO" id="GO:0004823">
    <property type="term" value="F:leucine-tRNA ligase activity"/>
    <property type="evidence" value="ECO:0007669"/>
    <property type="project" value="UniProtKB-UniRule"/>
</dbReference>
<dbReference type="Pfam" id="PF09334">
    <property type="entry name" value="tRNA-synt_1g"/>
    <property type="match status" value="1"/>
</dbReference>
<evidence type="ECO:0000256" key="3">
    <source>
        <dbReference type="ARBA" id="ARBA00022598"/>
    </source>
</evidence>
<dbReference type="InterPro" id="IPR009008">
    <property type="entry name" value="Val/Leu/Ile-tRNA-synth_edit"/>
</dbReference>
<dbReference type="EMBL" id="QJUE01000002">
    <property type="protein sequence ID" value="PYE03076.1"/>
    <property type="molecule type" value="Genomic_DNA"/>
</dbReference>
<comment type="subcellular location">
    <subcellularLocation>
        <location evidence="9">Cytoplasm</location>
    </subcellularLocation>
</comment>
<dbReference type="Gene3D" id="1.10.730.10">
    <property type="entry name" value="Isoleucyl-tRNA Synthetase, Domain 1"/>
    <property type="match status" value="1"/>
</dbReference>
<evidence type="ECO:0000256" key="5">
    <source>
        <dbReference type="ARBA" id="ARBA00022840"/>
    </source>
</evidence>
<evidence type="ECO:0000256" key="4">
    <source>
        <dbReference type="ARBA" id="ARBA00022741"/>
    </source>
</evidence>
<dbReference type="CDD" id="cd07958">
    <property type="entry name" value="Anticodon_Ia_Leu_BEm"/>
    <property type="match status" value="1"/>
</dbReference>
<dbReference type="Proteomes" id="UP000247807">
    <property type="component" value="Unassembled WGS sequence"/>
</dbReference>
<feature type="domain" description="Methionyl/Leucyl tRNA synthetase" evidence="13">
    <location>
        <begin position="49"/>
        <end position="181"/>
    </location>
</feature>
<dbReference type="EC" id="6.1.1.4" evidence="9"/>
<feature type="short sequence motif" description="'KMSKS' region" evidence="9">
    <location>
        <begin position="624"/>
        <end position="628"/>
    </location>
</feature>
<evidence type="ECO:0000256" key="9">
    <source>
        <dbReference type="HAMAP-Rule" id="MF_00049"/>
    </source>
</evidence>
<dbReference type="AlphaFoldDB" id="A0A318R1D5"/>
<feature type="domain" description="Methionyl/Valyl/Leucyl/Isoleucyl-tRNA synthetase anticodon-binding" evidence="12">
    <location>
        <begin position="704"/>
        <end position="826"/>
    </location>
</feature>
<dbReference type="InterPro" id="IPR009080">
    <property type="entry name" value="tRNAsynth_Ia_anticodon-bd"/>
</dbReference>
<dbReference type="OrthoDB" id="9810365at2"/>
<comment type="similarity">
    <text evidence="1 9 10">Belongs to the class-I aminoacyl-tRNA synthetase family.</text>
</comment>
<evidence type="ECO:0000259" key="12">
    <source>
        <dbReference type="Pfam" id="PF08264"/>
    </source>
</evidence>
<dbReference type="SUPFAM" id="SSF47323">
    <property type="entry name" value="Anticodon-binding domain of a subclass of class I aminoacyl-tRNA synthetases"/>
    <property type="match status" value="1"/>
</dbReference>
<feature type="domain" description="Aminoacyl-tRNA synthetase class Ia" evidence="11">
    <location>
        <begin position="624"/>
        <end position="664"/>
    </location>
</feature>
<dbReference type="GO" id="GO:0006429">
    <property type="term" value="P:leucyl-tRNA aminoacylation"/>
    <property type="evidence" value="ECO:0007669"/>
    <property type="project" value="UniProtKB-UniRule"/>
</dbReference>
<feature type="domain" description="Aminoacyl-tRNA synthetase class Ia" evidence="11">
    <location>
        <begin position="428"/>
        <end position="587"/>
    </location>
</feature>
<evidence type="ECO:0000313" key="15">
    <source>
        <dbReference type="EMBL" id="PYE03076.1"/>
    </source>
</evidence>
<reference evidence="15 16" key="1">
    <citation type="journal article" date="2018" name="Appl. Environ. Microbiol.">
        <title>Genome rearrangement shapes Prochlorococcus ecological adaptation.</title>
        <authorList>
            <person name="Yan W."/>
            <person name="Wei S."/>
            <person name="Wang Q."/>
            <person name="Xiao X."/>
            <person name="Zeng Q."/>
            <person name="Jiao N."/>
            <person name="Zhang R."/>
        </authorList>
    </citation>
    <scope>NUCLEOTIDE SEQUENCE [LARGE SCALE GENOMIC DNA]</scope>
    <source>
        <strain evidence="15 16">XMU1408</strain>
    </source>
</reference>
<dbReference type="CDD" id="cd00812">
    <property type="entry name" value="LeuRS_core"/>
    <property type="match status" value="1"/>
</dbReference>
<dbReference type="InterPro" id="IPR002300">
    <property type="entry name" value="aa-tRNA-synth_Ia"/>
</dbReference>
<feature type="domain" description="Leucyl-tRNA synthetase editing" evidence="14">
    <location>
        <begin position="231"/>
        <end position="413"/>
    </location>
</feature>
<accession>A0A318R1D5</accession>
<dbReference type="InterPro" id="IPR001412">
    <property type="entry name" value="aa-tRNA-synth_I_CS"/>
</dbReference>
<dbReference type="Gene3D" id="3.40.50.620">
    <property type="entry name" value="HUPs"/>
    <property type="match status" value="2"/>
</dbReference>
<name>A0A318R1D5_PROMR</name>
<keyword evidence="2 9" id="KW-0963">Cytoplasm</keyword>
<comment type="catalytic activity">
    <reaction evidence="8 9">
        <text>tRNA(Leu) + L-leucine + ATP = L-leucyl-tRNA(Leu) + AMP + diphosphate</text>
        <dbReference type="Rhea" id="RHEA:11688"/>
        <dbReference type="Rhea" id="RHEA-COMP:9613"/>
        <dbReference type="Rhea" id="RHEA-COMP:9622"/>
        <dbReference type="ChEBI" id="CHEBI:30616"/>
        <dbReference type="ChEBI" id="CHEBI:33019"/>
        <dbReference type="ChEBI" id="CHEBI:57427"/>
        <dbReference type="ChEBI" id="CHEBI:78442"/>
        <dbReference type="ChEBI" id="CHEBI:78494"/>
        <dbReference type="ChEBI" id="CHEBI:456215"/>
        <dbReference type="EC" id="6.1.1.4"/>
    </reaction>
</comment>
<keyword evidence="6 9" id="KW-0648">Protein biosynthesis</keyword>
<dbReference type="HAMAP" id="MF_00049_B">
    <property type="entry name" value="Leu_tRNA_synth_B"/>
    <property type="match status" value="1"/>
</dbReference>
<dbReference type="Pfam" id="PF00133">
    <property type="entry name" value="tRNA-synt_1"/>
    <property type="match status" value="2"/>
</dbReference>
<evidence type="ECO:0000256" key="8">
    <source>
        <dbReference type="ARBA" id="ARBA00047469"/>
    </source>
</evidence>
<dbReference type="Pfam" id="PF13603">
    <property type="entry name" value="tRNA-synt_1_2"/>
    <property type="match status" value="1"/>
</dbReference>
<dbReference type="FunFam" id="3.40.50.620:FF:000003">
    <property type="entry name" value="Leucine--tRNA ligase"/>
    <property type="match status" value="1"/>
</dbReference>
<dbReference type="PANTHER" id="PTHR43740">
    <property type="entry name" value="LEUCYL-TRNA SYNTHETASE"/>
    <property type="match status" value="1"/>
</dbReference>
<protein>
    <recommendedName>
        <fullName evidence="9">Leucine--tRNA ligase</fullName>
        <ecNumber evidence="9">6.1.1.4</ecNumber>
    </recommendedName>
    <alternativeName>
        <fullName evidence="9">Leucyl-tRNA synthetase</fullName>
        <shortName evidence="9">LeuRS</shortName>
    </alternativeName>
</protein>
<evidence type="ECO:0000259" key="11">
    <source>
        <dbReference type="Pfam" id="PF00133"/>
    </source>
</evidence>
<comment type="caution">
    <text evidence="15">The sequence shown here is derived from an EMBL/GenBank/DDBJ whole genome shotgun (WGS) entry which is preliminary data.</text>
</comment>
<dbReference type="SUPFAM" id="SSF52374">
    <property type="entry name" value="Nucleotidylyl transferase"/>
    <property type="match status" value="1"/>
</dbReference>